<dbReference type="InterPro" id="IPR011701">
    <property type="entry name" value="MFS"/>
</dbReference>
<feature type="transmembrane region" description="Helical" evidence="7">
    <location>
        <begin position="320"/>
        <end position="339"/>
    </location>
</feature>
<dbReference type="PANTHER" id="PTHR23513:SF6">
    <property type="entry name" value="MAJOR FACILITATOR SUPERFAMILY ASSOCIATED DOMAIN-CONTAINING PROTEIN"/>
    <property type="match status" value="1"/>
</dbReference>
<feature type="transmembrane region" description="Helical" evidence="7">
    <location>
        <begin position="118"/>
        <end position="143"/>
    </location>
</feature>
<dbReference type="Proteomes" id="UP000259636">
    <property type="component" value="Chromosome"/>
</dbReference>
<feature type="region of interest" description="Disordered" evidence="6">
    <location>
        <begin position="208"/>
        <end position="227"/>
    </location>
</feature>
<gene>
    <name evidence="8" type="ORF">D0C37_26770</name>
</gene>
<evidence type="ECO:0000256" key="7">
    <source>
        <dbReference type="SAM" id="Phobius"/>
    </source>
</evidence>
<dbReference type="InterPro" id="IPR036259">
    <property type="entry name" value="MFS_trans_sf"/>
</dbReference>
<proteinExistence type="predicted"/>
<feature type="transmembrane region" description="Helical" evidence="7">
    <location>
        <begin position="31"/>
        <end position="51"/>
    </location>
</feature>
<keyword evidence="5 7" id="KW-0472">Membrane</keyword>
<dbReference type="GO" id="GO:0022857">
    <property type="term" value="F:transmembrane transporter activity"/>
    <property type="evidence" value="ECO:0007669"/>
    <property type="project" value="InterPro"/>
</dbReference>
<evidence type="ECO:0000256" key="4">
    <source>
        <dbReference type="ARBA" id="ARBA00022989"/>
    </source>
</evidence>
<dbReference type="KEGG" id="sky:D0C37_26770"/>
<dbReference type="PANTHER" id="PTHR23513">
    <property type="entry name" value="INTEGRAL MEMBRANE EFFLUX PROTEIN-RELATED"/>
    <property type="match status" value="1"/>
</dbReference>
<dbReference type="Pfam" id="PF07690">
    <property type="entry name" value="MFS_1"/>
    <property type="match status" value="1"/>
</dbReference>
<feature type="transmembrane region" description="Helical" evidence="7">
    <location>
        <begin position="93"/>
        <end position="112"/>
    </location>
</feature>
<protein>
    <submittedName>
        <fullName evidence="8">MFS transporter</fullName>
    </submittedName>
</protein>
<evidence type="ECO:0000256" key="1">
    <source>
        <dbReference type="ARBA" id="ARBA00004651"/>
    </source>
</evidence>
<evidence type="ECO:0000313" key="8">
    <source>
        <dbReference type="EMBL" id="AXQ57843.1"/>
    </source>
</evidence>
<evidence type="ECO:0000313" key="9">
    <source>
        <dbReference type="Proteomes" id="UP000259636"/>
    </source>
</evidence>
<feature type="transmembrane region" description="Helical" evidence="7">
    <location>
        <begin position="164"/>
        <end position="180"/>
    </location>
</feature>
<dbReference type="GO" id="GO:0005886">
    <property type="term" value="C:plasma membrane"/>
    <property type="evidence" value="ECO:0007669"/>
    <property type="project" value="UniProtKB-SubCell"/>
</dbReference>
<feature type="transmembrane region" description="Helical" evidence="7">
    <location>
        <begin position="360"/>
        <end position="378"/>
    </location>
</feature>
<dbReference type="Gene3D" id="1.20.1250.20">
    <property type="entry name" value="MFS general substrate transporter like domains"/>
    <property type="match status" value="1"/>
</dbReference>
<keyword evidence="3 7" id="KW-0812">Transmembrane</keyword>
<evidence type="ECO:0000256" key="2">
    <source>
        <dbReference type="ARBA" id="ARBA00022475"/>
    </source>
</evidence>
<comment type="subcellular location">
    <subcellularLocation>
        <location evidence="1">Cell membrane</location>
        <topology evidence="1">Multi-pass membrane protein</topology>
    </subcellularLocation>
</comment>
<feature type="transmembrane region" description="Helical" evidence="7">
    <location>
        <begin position="265"/>
        <end position="285"/>
    </location>
</feature>
<keyword evidence="2" id="KW-1003">Cell membrane</keyword>
<feature type="transmembrane region" description="Helical" evidence="7">
    <location>
        <begin position="297"/>
        <end position="314"/>
    </location>
</feature>
<name>A0A385DH90_9ACTN</name>
<evidence type="ECO:0000256" key="5">
    <source>
        <dbReference type="ARBA" id="ARBA00023136"/>
    </source>
</evidence>
<feature type="transmembrane region" description="Helical" evidence="7">
    <location>
        <begin position="63"/>
        <end position="81"/>
    </location>
</feature>
<sequence>MSGRPLRRDPAPMTTTPRTARHLLRDREASLILGAVLVSGFGSSATALVAGVWVKELTASDSLAALATAALWAAVPAAPWLGALADRFPRRHLLVATDLAAAALLLLLAATAAPGRLWLILTVLVLYGVCGTVHDAAGTALAATALDPRLLGTFNGLRLTANEGMKLLAPLTGAALFTWYGGPAVALLDALTFLCAATLYTLLRAPDPVPEPRPGRRHRPRGPLLPPSPTLRTLVTAGASTMLLAGVNGASLYAVVDAGLGRAPSWAGVLYAVQGAGSVATGLTAGTMMRRLGERGFAAGGCALFGLGVAARALPGDAPVLAGSLLIGAGLPCVLIAALTAVQRETPADRLGVTAGRVHTLLYAPNAVALVAGAGLVAVTDHRVLLAATGAAALGCAVVPARGRGVRSGEAEEVPGR</sequence>
<reference evidence="8 9" key="1">
    <citation type="submission" date="2018-08" db="EMBL/GenBank/DDBJ databases">
        <authorList>
            <person name="Ferrada E.E."/>
            <person name="Latorre B.A."/>
        </authorList>
    </citation>
    <scope>NUCLEOTIDE SEQUENCE [LARGE SCALE GENOMIC DNA]</scope>
    <source>
        <strain evidence="8 9">VK-A60T</strain>
    </source>
</reference>
<keyword evidence="4 7" id="KW-1133">Transmembrane helix</keyword>
<dbReference type="EMBL" id="CP031742">
    <property type="protein sequence ID" value="AXQ57843.1"/>
    <property type="molecule type" value="Genomic_DNA"/>
</dbReference>
<organism evidence="8 9">
    <name type="scientific">Streptomyces koyangensis</name>
    <dbReference type="NCBI Taxonomy" id="188770"/>
    <lineage>
        <taxon>Bacteria</taxon>
        <taxon>Bacillati</taxon>
        <taxon>Actinomycetota</taxon>
        <taxon>Actinomycetes</taxon>
        <taxon>Kitasatosporales</taxon>
        <taxon>Streptomycetaceae</taxon>
        <taxon>Streptomyces</taxon>
        <taxon>Streptomyces aurantiacus group</taxon>
    </lineage>
</organism>
<feature type="transmembrane region" description="Helical" evidence="7">
    <location>
        <begin position="224"/>
        <end position="245"/>
    </location>
</feature>
<evidence type="ECO:0000256" key="6">
    <source>
        <dbReference type="SAM" id="MobiDB-lite"/>
    </source>
</evidence>
<dbReference type="SUPFAM" id="SSF103473">
    <property type="entry name" value="MFS general substrate transporter"/>
    <property type="match status" value="1"/>
</dbReference>
<dbReference type="AlphaFoldDB" id="A0A385DH90"/>
<accession>A0A385DH90</accession>
<evidence type="ECO:0000256" key="3">
    <source>
        <dbReference type="ARBA" id="ARBA00022692"/>
    </source>
</evidence>